<dbReference type="Gene3D" id="1.10.287.1080">
    <property type="entry name" value="MazG-like"/>
    <property type="match status" value="1"/>
</dbReference>
<organism evidence="1 2">
    <name type="scientific">Candidatus Eisenbergiella pullistercoris</name>
    <dbReference type="NCBI Taxonomy" id="2838555"/>
    <lineage>
        <taxon>Bacteria</taxon>
        <taxon>Bacillati</taxon>
        <taxon>Bacillota</taxon>
        <taxon>Clostridia</taxon>
        <taxon>Lachnospirales</taxon>
        <taxon>Lachnospiraceae</taxon>
        <taxon>Eisenbergiella</taxon>
    </lineage>
</organism>
<sequence>MGKTFEEMQEMYREVVRRFNKIELREWNAQGAMIELSKQVGELAKQVMIKEKYYALTDEVPDVDERLGNEMADVIAQVMRLADCYQIDLERAFLSAREDENQYLISRGV</sequence>
<dbReference type="SUPFAM" id="SSF101386">
    <property type="entry name" value="all-alpha NTP pyrophosphatases"/>
    <property type="match status" value="1"/>
</dbReference>
<evidence type="ECO:0000313" key="2">
    <source>
        <dbReference type="Proteomes" id="UP000824007"/>
    </source>
</evidence>
<dbReference type="EMBL" id="DXDD01000129">
    <property type="protein sequence ID" value="HIY61053.1"/>
    <property type="molecule type" value="Genomic_DNA"/>
</dbReference>
<dbReference type="CDD" id="cd11523">
    <property type="entry name" value="NTP-PPase"/>
    <property type="match status" value="1"/>
</dbReference>
<dbReference type="AlphaFoldDB" id="A0A9D1YRG6"/>
<name>A0A9D1YRG6_9FIRM</name>
<reference evidence="1" key="1">
    <citation type="journal article" date="2021" name="PeerJ">
        <title>Extensive microbial diversity within the chicken gut microbiome revealed by metagenomics and culture.</title>
        <authorList>
            <person name="Gilroy R."/>
            <person name="Ravi A."/>
            <person name="Getino M."/>
            <person name="Pursley I."/>
            <person name="Horton D.L."/>
            <person name="Alikhan N.F."/>
            <person name="Baker D."/>
            <person name="Gharbi K."/>
            <person name="Hall N."/>
            <person name="Watson M."/>
            <person name="Adriaenssens E.M."/>
            <person name="Foster-Nyarko E."/>
            <person name="Jarju S."/>
            <person name="Secka A."/>
            <person name="Antonio M."/>
            <person name="Oren A."/>
            <person name="Chaudhuri R.R."/>
            <person name="La Ragione R."/>
            <person name="Hildebrand F."/>
            <person name="Pallen M.J."/>
        </authorList>
    </citation>
    <scope>NUCLEOTIDE SEQUENCE</scope>
    <source>
        <strain evidence="1">ChiSxjej3B15-24422</strain>
    </source>
</reference>
<comment type="caution">
    <text evidence="1">The sequence shown here is derived from an EMBL/GenBank/DDBJ whole genome shotgun (WGS) entry which is preliminary data.</text>
</comment>
<reference evidence="1" key="2">
    <citation type="submission" date="2021-04" db="EMBL/GenBank/DDBJ databases">
        <authorList>
            <person name="Gilroy R."/>
        </authorList>
    </citation>
    <scope>NUCLEOTIDE SEQUENCE</scope>
    <source>
        <strain evidence="1">ChiSxjej3B15-24422</strain>
    </source>
</reference>
<evidence type="ECO:0000313" key="1">
    <source>
        <dbReference type="EMBL" id="HIY61053.1"/>
    </source>
</evidence>
<accession>A0A9D1YRG6</accession>
<gene>
    <name evidence="1" type="ORF">H9831_10325</name>
</gene>
<dbReference type="Proteomes" id="UP000824007">
    <property type="component" value="Unassembled WGS sequence"/>
</dbReference>
<protein>
    <submittedName>
        <fullName evidence="1">MazG-like family protein</fullName>
    </submittedName>
</protein>
<proteinExistence type="predicted"/>